<reference evidence="7 8" key="1">
    <citation type="journal article" date="2011" name="Proc. Natl. Acad. Sci. U.S.A.">
        <title>Comparative genomics of xylose-fermenting fungi for enhanced biofuel production.</title>
        <authorList>
            <person name="Wohlbach D.J."/>
            <person name="Kuo A."/>
            <person name="Sato T.K."/>
            <person name="Potts K.M."/>
            <person name="Salamov A.A."/>
            <person name="LaButti K.M."/>
            <person name="Sun H."/>
            <person name="Clum A."/>
            <person name="Pangilinan J.L."/>
            <person name="Lindquist E.A."/>
            <person name="Lucas S."/>
            <person name="Lapidus A."/>
            <person name="Jin M."/>
            <person name="Gunawan C."/>
            <person name="Balan V."/>
            <person name="Dale B.E."/>
            <person name="Jeffries T.W."/>
            <person name="Zinkel R."/>
            <person name="Barry K.W."/>
            <person name="Grigoriev I.V."/>
            <person name="Gasch A.P."/>
        </authorList>
    </citation>
    <scope>NUCLEOTIDE SEQUENCE [LARGE SCALE GENOMIC DNA]</scope>
    <source>
        <strain evidence="8">ATCC 10573 / BCRC 21748 / CBS 615 / JCM 9827 / NBRC 10315 / NRRL Y-1498 / VKM Y-70</strain>
    </source>
</reference>
<dbReference type="OrthoDB" id="5215911at2759"/>
<evidence type="ECO:0000313" key="8">
    <source>
        <dbReference type="Proteomes" id="UP000000707"/>
    </source>
</evidence>
<dbReference type="CDD" id="cd17323">
    <property type="entry name" value="MFS_Tpo1_MDR_like"/>
    <property type="match status" value="1"/>
</dbReference>
<evidence type="ECO:0000256" key="2">
    <source>
        <dbReference type="ARBA" id="ARBA00022692"/>
    </source>
</evidence>
<dbReference type="STRING" id="590646.G3B8A8"/>
<feature type="transmembrane region" description="Helical" evidence="5">
    <location>
        <begin position="337"/>
        <end position="361"/>
    </location>
</feature>
<gene>
    <name evidence="7" type="ORF">CANTEDRAFT_108092</name>
</gene>
<dbReference type="Proteomes" id="UP000000707">
    <property type="component" value="Unassembled WGS sequence"/>
</dbReference>
<dbReference type="GO" id="GO:0005886">
    <property type="term" value="C:plasma membrane"/>
    <property type="evidence" value="ECO:0007669"/>
    <property type="project" value="TreeGrafter"/>
</dbReference>
<feature type="transmembrane region" description="Helical" evidence="5">
    <location>
        <begin position="515"/>
        <end position="538"/>
    </location>
</feature>
<feature type="transmembrane region" description="Helical" evidence="5">
    <location>
        <begin position="381"/>
        <end position="402"/>
    </location>
</feature>
<dbReference type="GO" id="GO:0000324">
    <property type="term" value="C:fungal-type vacuole"/>
    <property type="evidence" value="ECO:0007669"/>
    <property type="project" value="TreeGrafter"/>
</dbReference>
<dbReference type="FunFam" id="1.20.1250.20:FF:000224">
    <property type="entry name" value="MFS transporter, putative"/>
    <property type="match status" value="1"/>
</dbReference>
<dbReference type="InterPro" id="IPR011701">
    <property type="entry name" value="MFS"/>
</dbReference>
<evidence type="ECO:0000256" key="5">
    <source>
        <dbReference type="SAM" id="Phobius"/>
    </source>
</evidence>
<dbReference type="PROSITE" id="PS50850">
    <property type="entry name" value="MFS"/>
    <property type="match status" value="1"/>
</dbReference>
<name>G3B8A8_CANTC</name>
<keyword evidence="2 5" id="KW-0812">Transmembrane</keyword>
<dbReference type="SUPFAM" id="SSF103473">
    <property type="entry name" value="MFS general substrate transporter"/>
    <property type="match status" value="1"/>
</dbReference>
<dbReference type="GeneID" id="18246002"/>
<sequence>MEINDRNNADFIPGTFNIYTQSGLKHEGADSVADNRLKMDGDIILVPQPSDSPNDPLNYSTKRKLLNFFILAFITGFTAATSNDAGATQDDLNEEYGITYDSMNTGAGVLFIAIGTNTLLTAPASALYGRKVSYFFCIFVGMMGAVWLSRSKDTADTIWNQLFVGASESCAEAHVQQSLSDLYFQHQLGSVLTVYILATSVGTYLGPLIAGFITQYCGFRWVGYVAIIISFFVLLAILFLMDNTYFDRNKYNKKLLDEHRKVDNMDTKNDKEHEADSRDQGQINVVETYQESFVSENGAKETKNSYWYDKKLVRRAPNVIGTGFKQYMKLLFMMFRVFLFPGVIFSGFIWGLQDALLTFYLTVEDDQYYDPPYSYSDTGVALMNIPCLIGAIIGCFFAGVLSDKFSLWMARRNNGIQEAESRLYFLFVPGVLSPVGLILFAVGTDQHWPWFPTYFGLVLIGFGFGAAGDVALGYLMDAYPDMVIEMMCGVSVINNYIGMIFTFACSPWLDAMGNTHTFIILAVIEFVASMFAAVMIYYGKTIRIKTTRWYLDYCRLRDGI</sequence>
<dbReference type="AlphaFoldDB" id="G3B8A8"/>
<dbReference type="Pfam" id="PF07690">
    <property type="entry name" value="MFS_1"/>
    <property type="match status" value="1"/>
</dbReference>
<protein>
    <submittedName>
        <fullName evidence="7">Transport protein</fullName>
    </submittedName>
</protein>
<accession>G3B8A8</accession>
<dbReference type="HOGENOM" id="CLU_008455_13_3_1"/>
<dbReference type="PANTHER" id="PTHR23502:SF34">
    <property type="entry name" value="PROTEIN HOL1"/>
    <property type="match status" value="1"/>
</dbReference>
<evidence type="ECO:0000256" key="1">
    <source>
        <dbReference type="ARBA" id="ARBA00004141"/>
    </source>
</evidence>
<evidence type="ECO:0000313" key="7">
    <source>
        <dbReference type="EMBL" id="EGV61727.1"/>
    </source>
</evidence>
<feature type="transmembrane region" description="Helical" evidence="5">
    <location>
        <begin position="423"/>
        <end position="442"/>
    </location>
</feature>
<feature type="transmembrane region" description="Helical" evidence="5">
    <location>
        <begin position="454"/>
        <end position="475"/>
    </location>
</feature>
<feature type="transmembrane region" description="Helical" evidence="5">
    <location>
        <begin position="487"/>
        <end position="509"/>
    </location>
</feature>
<feature type="transmembrane region" description="Helical" evidence="5">
    <location>
        <begin position="102"/>
        <end position="120"/>
    </location>
</feature>
<evidence type="ECO:0000259" key="6">
    <source>
        <dbReference type="PROSITE" id="PS50850"/>
    </source>
</evidence>
<dbReference type="KEGG" id="cten:18246002"/>
<dbReference type="InterPro" id="IPR020846">
    <property type="entry name" value="MFS_dom"/>
</dbReference>
<evidence type="ECO:0000256" key="4">
    <source>
        <dbReference type="ARBA" id="ARBA00023136"/>
    </source>
</evidence>
<feature type="transmembrane region" description="Helical" evidence="5">
    <location>
        <begin position="221"/>
        <end position="241"/>
    </location>
</feature>
<proteinExistence type="predicted"/>
<dbReference type="PANTHER" id="PTHR23502">
    <property type="entry name" value="MAJOR FACILITATOR SUPERFAMILY"/>
    <property type="match status" value="1"/>
</dbReference>
<keyword evidence="8" id="KW-1185">Reference proteome</keyword>
<feature type="domain" description="Major facilitator superfamily (MFS) profile" evidence="6">
    <location>
        <begin position="64"/>
        <end position="540"/>
    </location>
</feature>
<keyword evidence="4 5" id="KW-0472">Membrane</keyword>
<dbReference type="Gene3D" id="1.20.1250.20">
    <property type="entry name" value="MFS general substrate transporter like domains"/>
    <property type="match status" value="1"/>
</dbReference>
<comment type="subcellular location">
    <subcellularLocation>
        <location evidence="1">Membrane</location>
        <topology evidence="1">Multi-pass membrane protein</topology>
    </subcellularLocation>
</comment>
<keyword evidence="3 5" id="KW-1133">Transmembrane helix</keyword>
<dbReference type="InterPro" id="IPR036259">
    <property type="entry name" value="MFS_trans_sf"/>
</dbReference>
<dbReference type="EMBL" id="GL996527">
    <property type="protein sequence ID" value="EGV61727.1"/>
    <property type="molecule type" value="Genomic_DNA"/>
</dbReference>
<dbReference type="GO" id="GO:0022857">
    <property type="term" value="F:transmembrane transporter activity"/>
    <property type="evidence" value="ECO:0007669"/>
    <property type="project" value="InterPro"/>
</dbReference>
<organism evidence="8">
    <name type="scientific">Candida tenuis (strain ATCC 10573 / BCRC 21748 / CBS 615 / JCM 9827 / NBRC 10315 / NRRL Y-1498 / VKM Y-70)</name>
    <name type="common">Yeast</name>
    <name type="synonym">Yamadazyma tenuis</name>
    <dbReference type="NCBI Taxonomy" id="590646"/>
    <lineage>
        <taxon>Eukaryota</taxon>
        <taxon>Fungi</taxon>
        <taxon>Dikarya</taxon>
        <taxon>Ascomycota</taxon>
        <taxon>Saccharomycotina</taxon>
        <taxon>Pichiomycetes</taxon>
        <taxon>Debaryomycetaceae</taxon>
        <taxon>Yamadazyma</taxon>
    </lineage>
</organism>
<evidence type="ECO:0000256" key="3">
    <source>
        <dbReference type="ARBA" id="ARBA00022989"/>
    </source>
</evidence>
<feature type="transmembrane region" description="Helical" evidence="5">
    <location>
        <begin position="65"/>
        <end position="82"/>
    </location>
</feature>
<dbReference type="eggNOG" id="KOG0255">
    <property type="taxonomic scope" value="Eukaryota"/>
</dbReference>